<dbReference type="RefSeq" id="WP_121892033.1">
    <property type="nucleotide sequence ID" value="NZ_PENI01000017.1"/>
</dbReference>
<dbReference type="Gene3D" id="3.20.20.30">
    <property type="entry name" value="Luciferase-like domain"/>
    <property type="match status" value="1"/>
</dbReference>
<sequence length="92" mass="9464">MSVIPPVQPSVLDTTLIGHTPESAFTDTIAVAQHAERLGYVRYRMAEHHDAPGVGSSAPAITVGAIAAATSRIRVGAGGDMLPNHVPLVAAQ</sequence>
<dbReference type="InterPro" id="IPR050766">
    <property type="entry name" value="Bact_Lucif_Oxidored"/>
</dbReference>
<name>A0A3M0I561_9ACTN</name>
<keyword evidence="3" id="KW-1185">Reference proteome</keyword>
<dbReference type="EMBL" id="PENI01000017">
    <property type="protein sequence ID" value="RMB83340.1"/>
    <property type="molecule type" value="Genomic_DNA"/>
</dbReference>
<dbReference type="InterPro" id="IPR036661">
    <property type="entry name" value="Luciferase-like_sf"/>
</dbReference>
<organism evidence="2 3">
    <name type="scientific">Streptomyces shenzhenensis</name>
    <dbReference type="NCBI Taxonomy" id="943815"/>
    <lineage>
        <taxon>Bacteria</taxon>
        <taxon>Bacillati</taxon>
        <taxon>Actinomycetota</taxon>
        <taxon>Actinomycetes</taxon>
        <taxon>Kitasatosporales</taxon>
        <taxon>Streptomycetaceae</taxon>
        <taxon>Streptomyces</taxon>
    </lineage>
</organism>
<feature type="domain" description="Luciferase-like" evidence="1">
    <location>
        <begin position="19"/>
        <end position="92"/>
    </location>
</feature>
<proteinExistence type="predicted"/>
<dbReference type="InterPro" id="IPR011251">
    <property type="entry name" value="Luciferase-like_dom"/>
</dbReference>
<gene>
    <name evidence="2" type="ORF">CTZ28_25405</name>
</gene>
<protein>
    <recommendedName>
        <fullName evidence="1">Luciferase-like domain-containing protein</fullName>
    </recommendedName>
</protein>
<reference evidence="2 3" key="1">
    <citation type="submission" date="2017-11" db="EMBL/GenBank/DDBJ databases">
        <title>Draft genome of actinobacteria isolated from guarana (Paullinia cupana (Mart.) Ducke.</title>
        <authorList>
            <person name="Siqueira K.A."/>
            <person name="Liotti R.G."/>
            <person name="Mendes T.A.O."/>
            <person name="Soares M.A."/>
        </authorList>
    </citation>
    <scope>NUCLEOTIDE SEQUENCE [LARGE SCALE GENOMIC DNA]</scope>
    <source>
        <strain evidence="2 3">193</strain>
    </source>
</reference>
<dbReference type="PANTHER" id="PTHR30137">
    <property type="entry name" value="LUCIFERASE-LIKE MONOOXYGENASE"/>
    <property type="match status" value="1"/>
</dbReference>
<dbReference type="OrthoDB" id="9780518at2"/>
<dbReference type="GO" id="GO:0016705">
    <property type="term" value="F:oxidoreductase activity, acting on paired donors, with incorporation or reduction of molecular oxygen"/>
    <property type="evidence" value="ECO:0007669"/>
    <property type="project" value="InterPro"/>
</dbReference>
<evidence type="ECO:0000259" key="1">
    <source>
        <dbReference type="Pfam" id="PF00296"/>
    </source>
</evidence>
<comment type="caution">
    <text evidence="2">The sequence shown here is derived from an EMBL/GenBank/DDBJ whole genome shotgun (WGS) entry which is preliminary data.</text>
</comment>
<dbReference type="GO" id="GO:0005829">
    <property type="term" value="C:cytosol"/>
    <property type="evidence" value="ECO:0007669"/>
    <property type="project" value="TreeGrafter"/>
</dbReference>
<dbReference type="Pfam" id="PF00296">
    <property type="entry name" value="Bac_luciferase"/>
    <property type="match status" value="1"/>
</dbReference>
<evidence type="ECO:0000313" key="3">
    <source>
        <dbReference type="Proteomes" id="UP000270471"/>
    </source>
</evidence>
<dbReference type="AlphaFoldDB" id="A0A3M0I561"/>
<evidence type="ECO:0000313" key="2">
    <source>
        <dbReference type="EMBL" id="RMB83340.1"/>
    </source>
</evidence>
<accession>A0A3M0I561</accession>
<dbReference type="Proteomes" id="UP000270471">
    <property type="component" value="Unassembled WGS sequence"/>
</dbReference>
<dbReference type="SUPFAM" id="SSF51679">
    <property type="entry name" value="Bacterial luciferase-like"/>
    <property type="match status" value="1"/>
</dbReference>
<dbReference type="PANTHER" id="PTHR30137:SF6">
    <property type="entry name" value="LUCIFERASE-LIKE MONOOXYGENASE"/>
    <property type="match status" value="1"/>
</dbReference>